<dbReference type="eggNOG" id="ENOG5031Z1K">
    <property type="taxonomic scope" value="Bacteria"/>
</dbReference>
<evidence type="ECO:0008006" key="6">
    <source>
        <dbReference type="Google" id="ProtNLM"/>
    </source>
</evidence>
<evidence type="ECO:0000313" key="4">
    <source>
        <dbReference type="Proteomes" id="UP000028712"/>
    </source>
</evidence>
<dbReference type="EMBL" id="MUGY01000019">
    <property type="protein sequence ID" value="OXA92663.1"/>
    <property type="molecule type" value="Genomic_DNA"/>
</dbReference>
<feature type="transmembrane region" description="Helical" evidence="1">
    <location>
        <begin position="157"/>
        <end position="179"/>
    </location>
</feature>
<dbReference type="OrthoDB" id="1551146at2"/>
<feature type="transmembrane region" description="Helical" evidence="1">
    <location>
        <begin position="191"/>
        <end position="212"/>
    </location>
</feature>
<dbReference type="PROSITE" id="PS51257">
    <property type="entry name" value="PROKAR_LIPOPROTEIN"/>
    <property type="match status" value="1"/>
</dbReference>
<evidence type="ECO:0000313" key="5">
    <source>
        <dbReference type="Proteomes" id="UP000198424"/>
    </source>
</evidence>
<reference evidence="3 5" key="2">
    <citation type="submission" date="2016-11" db="EMBL/GenBank/DDBJ databases">
        <title>Whole genomes of Flavobacteriaceae.</title>
        <authorList>
            <person name="Stine C."/>
            <person name="Li C."/>
            <person name="Tadesse D."/>
        </authorList>
    </citation>
    <scope>NUCLEOTIDE SEQUENCE [LARGE SCALE GENOMIC DNA]</scope>
    <source>
        <strain evidence="3 5">ATCC 29551</strain>
    </source>
</reference>
<dbReference type="EMBL" id="JPRM01000040">
    <property type="protein sequence ID" value="KFF10347.1"/>
    <property type="molecule type" value="Genomic_DNA"/>
</dbReference>
<evidence type="ECO:0000313" key="3">
    <source>
        <dbReference type="EMBL" id="OXA92663.1"/>
    </source>
</evidence>
<evidence type="ECO:0000256" key="1">
    <source>
        <dbReference type="SAM" id="Phobius"/>
    </source>
</evidence>
<dbReference type="RefSeq" id="WP_035626827.1">
    <property type="nucleotide sequence ID" value="NZ_JBEWQG010000013.1"/>
</dbReference>
<evidence type="ECO:0000313" key="2">
    <source>
        <dbReference type="EMBL" id="KFF10347.1"/>
    </source>
</evidence>
<name>A0A086A0Y3_FLAHY</name>
<dbReference type="Proteomes" id="UP000028712">
    <property type="component" value="Unassembled WGS sequence"/>
</dbReference>
<sequence length="268" mass="31254">MTKTFYLLFFITLFFSCNSPTEFIIPESLKPADDFSTSFINKVIKGQLESSFSDIEPTVLNEKTKEFITNANKNINGGNLKTVKVVEYNWKTMFSTNSEKFTQYNLGYEYEFENKNILFRTSIVEKNNKFSVVMFNGEILPGKLSELTKFTFENKTFVHYTFLIFTILIPLFIIITLVFMLKSRITTKQKVIWSLVILFICFPKFVIDWNSGQTNFSFLNFSLLGSSFTKTTLYSAWLISFNIPIGALIYWFKRNSYLIAEIEDDKTE</sequence>
<keyword evidence="1" id="KW-1133">Transmembrane helix</keyword>
<gene>
    <name evidence="3" type="ORF">B0A62_14780</name>
    <name evidence="2" type="ORF">IW20_20985</name>
</gene>
<protein>
    <recommendedName>
        <fullName evidence="6">Lipoprotein</fullName>
    </recommendedName>
</protein>
<feature type="transmembrane region" description="Helical" evidence="1">
    <location>
        <begin position="232"/>
        <end position="252"/>
    </location>
</feature>
<keyword evidence="1" id="KW-0812">Transmembrane</keyword>
<accession>A0A086A0Y3</accession>
<keyword evidence="1" id="KW-0472">Membrane</keyword>
<proteinExistence type="predicted"/>
<comment type="caution">
    <text evidence="2">The sequence shown here is derived from an EMBL/GenBank/DDBJ whole genome shotgun (WGS) entry which is preliminary data.</text>
</comment>
<organism evidence="2 4">
    <name type="scientific">Flavobacterium hydatis</name>
    <name type="common">Cytophaga aquatilis</name>
    <dbReference type="NCBI Taxonomy" id="991"/>
    <lineage>
        <taxon>Bacteria</taxon>
        <taxon>Pseudomonadati</taxon>
        <taxon>Bacteroidota</taxon>
        <taxon>Flavobacteriia</taxon>
        <taxon>Flavobacteriales</taxon>
        <taxon>Flavobacteriaceae</taxon>
        <taxon>Flavobacterium</taxon>
    </lineage>
</organism>
<dbReference type="Proteomes" id="UP000198424">
    <property type="component" value="Unassembled WGS sequence"/>
</dbReference>
<reference evidence="2 4" key="1">
    <citation type="submission" date="2014-07" db="EMBL/GenBank/DDBJ databases">
        <title>Genome of Flavobacterium hydatis DSM 2063.</title>
        <authorList>
            <person name="Pipes S.E."/>
            <person name="Stropko S.J."/>
            <person name="Newman J.D."/>
        </authorList>
    </citation>
    <scope>NUCLEOTIDE SEQUENCE [LARGE SCALE GENOMIC DNA]</scope>
    <source>
        <strain evidence="2 4">DSM 2063</strain>
    </source>
</reference>
<dbReference type="AlphaFoldDB" id="A0A086A0Y3"/>
<keyword evidence="5" id="KW-1185">Reference proteome</keyword>